<dbReference type="Proteomes" id="UP000285236">
    <property type="component" value="Unassembled WGS sequence"/>
</dbReference>
<accession>A0AA92TSX2</accession>
<dbReference type="InterPro" id="IPR048015">
    <property type="entry name" value="NTP-PPase_MazG-like_N"/>
</dbReference>
<feature type="domain" description="NTP pyrophosphohydrolase MazG-like" evidence="1">
    <location>
        <begin position="38"/>
        <end position="108"/>
    </location>
</feature>
<gene>
    <name evidence="2" type="ORF">DWW35_03955</name>
</gene>
<dbReference type="GO" id="GO:0046047">
    <property type="term" value="P:TTP catabolic process"/>
    <property type="evidence" value="ECO:0007669"/>
    <property type="project" value="TreeGrafter"/>
</dbReference>
<dbReference type="CDD" id="cd11529">
    <property type="entry name" value="NTP-PPase_MazG_Cterm"/>
    <property type="match status" value="1"/>
</dbReference>
<dbReference type="GO" id="GO:0046061">
    <property type="term" value="P:dATP catabolic process"/>
    <property type="evidence" value="ECO:0007669"/>
    <property type="project" value="TreeGrafter"/>
</dbReference>
<dbReference type="EMBL" id="QRYP01000006">
    <property type="protein sequence ID" value="RGU99368.1"/>
    <property type="molecule type" value="Genomic_DNA"/>
</dbReference>
<dbReference type="SUPFAM" id="SSF101386">
    <property type="entry name" value="all-alpha NTP pyrophosphatases"/>
    <property type="match status" value="2"/>
</dbReference>
<dbReference type="PANTHER" id="PTHR30522">
    <property type="entry name" value="NUCLEOSIDE TRIPHOSPHATE PYROPHOSPHOHYDROLASE"/>
    <property type="match status" value="1"/>
</dbReference>
<dbReference type="GO" id="GO:0046081">
    <property type="term" value="P:dUTP catabolic process"/>
    <property type="evidence" value="ECO:0007669"/>
    <property type="project" value="TreeGrafter"/>
</dbReference>
<dbReference type="NCBIfam" id="TIGR00444">
    <property type="entry name" value="mazG"/>
    <property type="match status" value="1"/>
</dbReference>
<evidence type="ECO:0000313" key="2">
    <source>
        <dbReference type="EMBL" id="RGU99368.1"/>
    </source>
</evidence>
<dbReference type="Pfam" id="PF03819">
    <property type="entry name" value="MazG"/>
    <property type="match status" value="2"/>
</dbReference>
<name>A0AA92TSX2_9BACT</name>
<evidence type="ECO:0000313" key="3">
    <source>
        <dbReference type="Proteomes" id="UP000285236"/>
    </source>
</evidence>
<organism evidence="2 3">
    <name type="scientific">Segatella copri</name>
    <dbReference type="NCBI Taxonomy" id="165179"/>
    <lineage>
        <taxon>Bacteria</taxon>
        <taxon>Pseudomonadati</taxon>
        <taxon>Bacteroidota</taxon>
        <taxon>Bacteroidia</taxon>
        <taxon>Bacteroidales</taxon>
        <taxon>Prevotellaceae</taxon>
        <taxon>Segatella</taxon>
    </lineage>
</organism>
<dbReference type="GO" id="GO:0006203">
    <property type="term" value="P:dGTP catabolic process"/>
    <property type="evidence" value="ECO:0007669"/>
    <property type="project" value="TreeGrafter"/>
</dbReference>
<proteinExistence type="predicted"/>
<dbReference type="GO" id="GO:0046076">
    <property type="term" value="P:dTTP catabolic process"/>
    <property type="evidence" value="ECO:0007669"/>
    <property type="project" value="TreeGrafter"/>
</dbReference>
<dbReference type="AlphaFoldDB" id="A0AA92TSX2"/>
<dbReference type="FunFam" id="1.10.287.1080:FF:000003">
    <property type="entry name" value="Nucleoside triphosphate pyrophosphohydrolase"/>
    <property type="match status" value="1"/>
</dbReference>
<dbReference type="Gene3D" id="1.10.287.1080">
    <property type="entry name" value="MazG-like"/>
    <property type="match status" value="2"/>
</dbReference>
<dbReference type="RefSeq" id="WP_118079233.1">
    <property type="nucleotide sequence ID" value="NZ_QRYP01000006.1"/>
</dbReference>
<protein>
    <submittedName>
        <fullName evidence="2">Nucleoside triphosphate pyrophosphohydrolase</fullName>
    </submittedName>
</protein>
<dbReference type="GO" id="GO:0046052">
    <property type="term" value="P:UTP catabolic process"/>
    <property type="evidence" value="ECO:0007669"/>
    <property type="project" value="TreeGrafter"/>
</dbReference>
<dbReference type="InterPro" id="IPR004518">
    <property type="entry name" value="MazG-like_dom"/>
</dbReference>
<dbReference type="InterPro" id="IPR011551">
    <property type="entry name" value="NTP_PyrPHydrolase_MazG"/>
</dbReference>
<evidence type="ECO:0000259" key="1">
    <source>
        <dbReference type="Pfam" id="PF03819"/>
    </source>
</evidence>
<comment type="caution">
    <text evidence="2">The sequence shown here is derived from an EMBL/GenBank/DDBJ whole genome shotgun (WGS) entry which is preliminary data.</text>
</comment>
<dbReference type="CDD" id="cd11528">
    <property type="entry name" value="NTP-PPase_MazG_Nterm"/>
    <property type="match status" value="1"/>
</dbReference>
<sequence length="318" mass="36946">MVSNTGKGHTKEEKLAAFSRLLDVQDRLRLQCPWDKKQTFESLRPNTIEETFELCDALMKRDYKDIKKELGDVLEHVMFYSIIGREDGEFDICDVCNQEADKLMFRHPFINWKEEGNWTVSNPDMYINDEGQVVYRESEEAETGKAGIASSEETLALGASKPKTATSVEKTWEQIKQQEKDGNERVLSGVPNSLPSLIKAYRIQDKARNVGFDWKEKEDVWDKVQEELEELKVELAKGDKENSTRELGDFIFSVINAARLYKLNPDNALEKTNQKFIRRFNYVEDHSLKQGKNLKDMSLEEMDKLWDEAKLQEKKDDK</sequence>
<dbReference type="InterPro" id="IPR048011">
    <property type="entry name" value="NTP-PPase_MazG-like_C"/>
</dbReference>
<reference evidence="2 3" key="1">
    <citation type="submission" date="2018-08" db="EMBL/GenBank/DDBJ databases">
        <title>A genome reference for cultivated species of the human gut microbiota.</title>
        <authorList>
            <person name="Zou Y."/>
            <person name="Xue W."/>
            <person name="Luo G."/>
        </authorList>
    </citation>
    <scope>NUCLEOTIDE SEQUENCE [LARGE SCALE GENOMIC DNA]</scope>
    <source>
        <strain evidence="2 3">AF15-25</strain>
    </source>
</reference>
<dbReference type="GO" id="GO:0047429">
    <property type="term" value="F:nucleoside triphosphate diphosphatase activity"/>
    <property type="evidence" value="ECO:0007669"/>
    <property type="project" value="InterPro"/>
</dbReference>
<feature type="domain" description="NTP pyrophosphohydrolase MazG-like" evidence="1">
    <location>
        <begin position="222"/>
        <end position="282"/>
    </location>
</feature>
<dbReference type="PANTHER" id="PTHR30522:SF0">
    <property type="entry name" value="NUCLEOSIDE TRIPHOSPHATE PYROPHOSPHOHYDROLASE"/>
    <property type="match status" value="1"/>
</dbReference>